<evidence type="ECO:0000313" key="3">
    <source>
        <dbReference type="Proteomes" id="UP000016931"/>
    </source>
</evidence>
<feature type="region of interest" description="Disordered" evidence="1">
    <location>
        <begin position="74"/>
        <end position="101"/>
    </location>
</feature>
<keyword evidence="3" id="KW-1185">Reference proteome</keyword>
<accession>M3BTV6</accession>
<feature type="compositionally biased region" description="Basic and acidic residues" evidence="1">
    <location>
        <begin position="74"/>
        <end position="84"/>
    </location>
</feature>
<gene>
    <name evidence="2" type="ORF">SEPMUDRAFT_151135</name>
</gene>
<proteinExistence type="predicted"/>
<protein>
    <submittedName>
        <fullName evidence="2">Uncharacterized protein</fullName>
    </submittedName>
</protein>
<dbReference type="AlphaFoldDB" id="M3BTV6"/>
<dbReference type="Proteomes" id="UP000016931">
    <property type="component" value="Unassembled WGS sequence"/>
</dbReference>
<sequence length="101" mass="11798">MLLCSLVVGDQPLEHFDVRPYIRPRCTLQSAPLEERRGGECADGGIEERFLSMVRCSSTPWFRSRCSGNNRRLEWERGTEDSQRKSRKQRKQKTGEVVIYH</sequence>
<organism evidence="2 3">
    <name type="scientific">Sphaerulina musiva (strain SO2202)</name>
    <name type="common">Poplar stem canker fungus</name>
    <name type="synonym">Septoria musiva</name>
    <dbReference type="NCBI Taxonomy" id="692275"/>
    <lineage>
        <taxon>Eukaryota</taxon>
        <taxon>Fungi</taxon>
        <taxon>Dikarya</taxon>
        <taxon>Ascomycota</taxon>
        <taxon>Pezizomycotina</taxon>
        <taxon>Dothideomycetes</taxon>
        <taxon>Dothideomycetidae</taxon>
        <taxon>Mycosphaerellales</taxon>
        <taxon>Mycosphaerellaceae</taxon>
        <taxon>Sphaerulina</taxon>
    </lineage>
</organism>
<dbReference type="HOGENOM" id="CLU_2298496_0_0_1"/>
<reference evidence="2 3" key="1">
    <citation type="journal article" date="2012" name="PLoS Pathog.">
        <title>Diverse lifestyles and strategies of plant pathogenesis encoded in the genomes of eighteen Dothideomycetes fungi.</title>
        <authorList>
            <person name="Ohm R.A."/>
            <person name="Feau N."/>
            <person name="Henrissat B."/>
            <person name="Schoch C.L."/>
            <person name="Horwitz B.A."/>
            <person name="Barry K.W."/>
            <person name="Condon B.J."/>
            <person name="Copeland A.C."/>
            <person name="Dhillon B."/>
            <person name="Glaser F."/>
            <person name="Hesse C.N."/>
            <person name="Kosti I."/>
            <person name="LaButti K."/>
            <person name="Lindquist E.A."/>
            <person name="Lucas S."/>
            <person name="Salamov A.A."/>
            <person name="Bradshaw R.E."/>
            <person name="Ciuffetti L."/>
            <person name="Hamelin R.C."/>
            <person name="Kema G.H.J."/>
            <person name="Lawrence C."/>
            <person name="Scott J.A."/>
            <person name="Spatafora J.W."/>
            <person name="Turgeon B.G."/>
            <person name="de Wit P.J.G.M."/>
            <person name="Zhong S."/>
            <person name="Goodwin S.B."/>
            <person name="Grigoriev I.V."/>
        </authorList>
    </citation>
    <scope>NUCLEOTIDE SEQUENCE [LARGE SCALE GENOMIC DNA]</scope>
    <source>
        <strain evidence="2 3">SO2202</strain>
    </source>
</reference>
<dbReference type="EMBL" id="KB456268">
    <property type="protein sequence ID" value="EMF10085.1"/>
    <property type="molecule type" value="Genomic_DNA"/>
</dbReference>
<dbReference type="RefSeq" id="XP_016758206.1">
    <property type="nucleotide sequence ID" value="XM_016906621.1"/>
</dbReference>
<feature type="non-terminal residue" evidence="2">
    <location>
        <position position="101"/>
    </location>
</feature>
<dbReference type="GeneID" id="27903758"/>
<name>M3BTV6_SPHMS</name>
<evidence type="ECO:0000256" key="1">
    <source>
        <dbReference type="SAM" id="MobiDB-lite"/>
    </source>
</evidence>
<evidence type="ECO:0000313" key="2">
    <source>
        <dbReference type="EMBL" id="EMF10085.1"/>
    </source>
</evidence>